<evidence type="ECO:0000313" key="6">
    <source>
        <dbReference type="Proteomes" id="UP000618382"/>
    </source>
</evidence>
<reference evidence="3 6" key="2">
    <citation type="submission" date="2021-01" db="EMBL/GenBank/DDBJ databases">
        <title>Whole genome shotgun sequence of Cellulomonas oligotrophica NBRC 109435.</title>
        <authorList>
            <person name="Komaki H."/>
            <person name="Tamura T."/>
        </authorList>
    </citation>
    <scope>NUCLEOTIDE SEQUENCE [LARGE SCALE GENOMIC DNA]</scope>
    <source>
        <strain evidence="3 6">NBRC 109435</strain>
    </source>
</reference>
<evidence type="ECO:0000256" key="1">
    <source>
        <dbReference type="SAM" id="MobiDB-lite"/>
    </source>
</evidence>
<feature type="region of interest" description="Disordered" evidence="1">
    <location>
        <begin position="62"/>
        <end position="114"/>
    </location>
</feature>
<evidence type="ECO:0000313" key="3">
    <source>
        <dbReference type="EMBL" id="GIG34069.1"/>
    </source>
</evidence>
<feature type="region of interest" description="Disordered" evidence="1">
    <location>
        <begin position="1"/>
        <end position="26"/>
    </location>
</feature>
<keyword evidence="2" id="KW-0812">Transmembrane</keyword>
<evidence type="ECO:0000313" key="4">
    <source>
        <dbReference type="EMBL" id="NYD87452.1"/>
    </source>
</evidence>
<evidence type="ECO:0000256" key="2">
    <source>
        <dbReference type="SAM" id="Phobius"/>
    </source>
</evidence>
<feature type="compositionally biased region" description="Low complexity" evidence="1">
    <location>
        <begin position="62"/>
        <end position="85"/>
    </location>
</feature>
<keyword evidence="2" id="KW-1133">Transmembrane helix</keyword>
<protein>
    <recommendedName>
        <fullName evidence="7">DUF4352 domain-containing protein</fullName>
    </recommendedName>
</protein>
<accession>A0A7Y9JZ34</accession>
<comment type="caution">
    <text evidence="4">The sequence shown here is derived from an EMBL/GenBank/DDBJ whole genome shotgun (WGS) entry which is preliminary data.</text>
</comment>
<sequence>MTGEVGPVRPPGGELVARPPQTPDDRRRRVLVVAAGAVAALAVGATAWAVVAGGGDVAATASPTATAPVTSGPTATAGPDASGEPVPDPTTPAPGEPGGGATDDPDPEQGFDPTTEDAVALDATATFDSGVTARLGAVEAVEGEAQGPGEVAGPAVRVTVEVTNGTDEPLDLGTSVVNVYGGTDRVPGEPLSGPGVDVLAGELAPGETATATYVFALDAGLRDPLQVTVSHDPTVTTVLFEGAGPGA</sequence>
<dbReference type="EMBL" id="BONN01000012">
    <property type="protein sequence ID" value="GIG34069.1"/>
    <property type="molecule type" value="Genomic_DNA"/>
</dbReference>
<dbReference type="EMBL" id="JACCBK010000001">
    <property type="protein sequence ID" value="NYD87452.1"/>
    <property type="molecule type" value="Genomic_DNA"/>
</dbReference>
<name>A0A7Y9JZ34_9CELL</name>
<organism evidence="4 5">
    <name type="scientific">Cellulomonas oligotrophica</name>
    <dbReference type="NCBI Taxonomy" id="931536"/>
    <lineage>
        <taxon>Bacteria</taxon>
        <taxon>Bacillati</taxon>
        <taxon>Actinomycetota</taxon>
        <taxon>Actinomycetes</taxon>
        <taxon>Micrococcales</taxon>
        <taxon>Cellulomonadaceae</taxon>
        <taxon>Cellulomonas</taxon>
    </lineage>
</organism>
<feature type="compositionally biased region" description="Pro residues" evidence="1">
    <location>
        <begin position="86"/>
        <end position="95"/>
    </location>
</feature>
<reference evidence="4 5" key="1">
    <citation type="submission" date="2020-07" db="EMBL/GenBank/DDBJ databases">
        <title>Sequencing the genomes of 1000 actinobacteria strains.</title>
        <authorList>
            <person name="Klenk H.-P."/>
        </authorList>
    </citation>
    <scope>NUCLEOTIDE SEQUENCE [LARGE SCALE GENOMIC DNA]</scope>
    <source>
        <strain evidence="4 5">DSM 24482</strain>
    </source>
</reference>
<keyword evidence="2" id="KW-0472">Membrane</keyword>
<dbReference type="RefSeq" id="WP_140459791.1">
    <property type="nucleotide sequence ID" value="NZ_BAABFI010000007.1"/>
</dbReference>
<gene>
    <name evidence="4" type="ORF">BKA21_003001</name>
    <name evidence="3" type="ORF">Col01nite_32280</name>
</gene>
<dbReference type="AlphaFoldDB" id="A0A7Y9JZ34"/>
<dbReference type="Proteomes" id="UP000577956">
    <property type="component" value="Unassembled WGS sequence"/>
</dbReference>
<feature type="compositionally biased region" description="Low complexity" evidence="1">
    <location>
        <begin position="1"/>
        <end position="14"/>
    </location>
</feature>
<proteinExistence type="predicted"/>
<evidence type="ECO:0000313" key="5">
    <source>
        <dbReference type="Proteomes" id="UP000577956"/>
    </source>
</evidence>
<feature type="transmembrane region" description="Helical" evidence="2">
    <location>
        <begin position="30"/>
        <end position="51"/>
    </location>
</feature>
<evidence type="ECO:0008006" key="7">
    <source>
        <dbReference type="Google" id="ProtNLM"/>
    </source>
</evidence>
<dbReference type="Proteomes" id="UP000618382">
    <property type="component" value="Unassembled WGS sequence"/>
</dbReference>
<keyword evidence="6" id="KW-1185">Reference proteome</keyword>